<proteinExistence type="predicted"/>
<dbReference type="AlphaFoldDB" id="A0AAV7ZJV0"/>
<protein>
    <submittedName>
        <fullName evidence="2">Uncharacterized protein</fullName>
    </submittedName>
</protein>
<feature type="region of interest" description="Disordered" evidence="1">
    <location>
        <begin position="235"/>
        <end position="278"/>
    </location>
</feature>
<feature type="region of interest" description="Disordered" evidence="1">
    <location>
        <begin position="59"/>
        <end position="102"/>
    </location>
</feature>
<organism evidence="2 3">
    <name type="scientific">Anaeramoeba flamelloides</name>
    <dbReference type="NCBI Taxonomy" id="1746091"/>
    <lineage>
        <taxon>Eukaryota</taxon>
        <taxon>Metamonada</taxon>
        <taxon>Anaeramoebidae</taxon>
        <taxon>Anaeramoeba</taxon>
    </lineage>
</organism>
<feature type="compositionally biased region" description="Basic residues" evidence="1">
    <location>
        <begin position="130"/>
        <end position="144"/>
    </location>
</feature>
<feature type="region of interest" description="Disordered" evidence="1">
    <location>
        <begin position="343"/>
        <end position="454"/>
    </location>
</feature>
<feature type="compositionally biased region" description="Polar residues" evidence="1">
    <location>
        <begin position="176"/>
        <end position="186"/>
    </location>
</feature>
<evidence type="ECO:0000313" key="3">
    <source>
        <dbReference type="Proteomes" id="UP001146793"/>
    </source>
</evidence>
<gene>
    <name evidence="2" type="ORF">M0812_14267</name>
</gene>
<evidence type="ECO:0000256" key="1">
    <source>
        <dbReference type="SAM" id="MobiDB-lite"/>
    </source>
</evidence>
<dbReference type="EMBL" id="JANTQA010000030">
    <property type="protein sequence ID" value="KAJ3440598.1"/>
    <property type="molecule type" value="Genomic_DNA"/>
</dbReference>
<accession>A0AAV7ZJV0</accession>
<reference evidence="2" key="1">
    <citation type="submission" date="2022-08" db="EMBL/GenBank/DDBJ databases">
        <title>Novel sulphate-reducing endosymbionts in the free-living metamonad Anaeramoeba.</title>
        <authorList>
            <person name="Jerlstrom-Hultqvist J."/>
            <person name="Cepicka I."/>
            <person name="Gallot-Lavallee L."/>
            <person name="Salas-Leiva D."/>
            <person name="Curtis B.A."/>
            <person name="Zahonova K."/>
            <person name="Pipaliya S."/>
            <person name="Dacks J."/>
            <person name="Roger A.J."/>
        </authorList>
    </citation>
    <scope>NUCLEOTIDE SEQUENCE</scope>
    <source>
        <strain evidence="2">Busselton2</strain>
    </source>
</reference>
<evidence type="ECO:0000313" key="2">
    <source>
        <dbReference type="EMBL" id="KAJ3440598.1"/>
    </source>
</evidence>
<feature type="compositionally biased region" description="Basic residues" evidence="1">
    <location>
        <begin position="60"/>
        <end position="83"/>
    </location>
</feature>
<feature type="compositionally biased region" description="Basic and acidic residues" evidence="1">
    <location>
        <begin position="235"/>
        <end position="251"/>
    </location>
</feature>
<name>A0AAV7ZJV0_9EUKA</name>
<sequence length="650" mass="77242">MTTKNKDETKPKNETTQEKMDHLIYSCEKLLTLKKEKPVITIKLKNFLRDLNKKIEKPVKKTKKKQGASRFPRKVRQFKRPIRRGMPPYRNPYTRGYNGRAPIPVWHSPSKFARNDEYNRLREKFERERQIHRKVNLQKKKKQVGKNQSNKLTTPKKITATKKTKPVAKTRPKTTQGTKQRPNLTSRDSRAFNQEKKASIKKGNKDSEDQIIPLNQQEQEQKQLLFIYQTNEKETKKVQNELPNKKNESKDQKKKNNNNNKKGVSIPIKAKEEDSKNEELSLSVEEIKTTSFADFYFDSPSKSYGYTGQYDYVYPNSYVEDNESYLYNNMPTYATNEYYQDYDYGRSRPRSRSISNSRPQNLPKNMTLQKKNEKKVKENGKKEEKQKTMPIKKDEMKEPKQDLLSTSAPLKEPILDQYFESTNNNSENDNSENTKKKKGTQENKKSPNKLIKQGNNLPEEFFMEEGNSPKFVHSYDPRYDQYFSMQASSYDNHPNLFYFDQNNTNNKKNNKKNQKNGKNNRNNNNNSGILIPEENTFDPNIQNSPDQFAFEESSLNPYLVQDQFYQEEFYQQRNYNSSHYRKDSKRYHRKQYNDYYQNNPNNNEQFSTENYFKPNNTKNKKNDKLEVEEQMNLSRSVPDPIYDEYFQMKN</sequence>
<feature type="compositionally biased region" description="Polar residues" evidence="1">
    <location>
        <begin position="359"/>
        <end position="368"/>
    </location>
</feature>
<feature type="compositionally biased region" description="Low complexity" evidence="1">
    <location>
        <begin position="596"/>
        <end position="617"/>
    </location>
</feature>
<feature type="compositionally biased region" description="Basic residues" evidence="1">
    <location>
        <begin position="159"/>
        <end position="172"/>
    </location>
</feature>
<feature type="region of interest" description="Disordered" evidence="1">
    <location>
        <begin position="494"/>
        <end position="528"/>
    </location>
</feature>
<feature type="region of interest" description="Disordered" evidence="1">
    <location>
        <begin position="129"/>
        <end position="208"/>
    </location>
</feature>
<feature type="compositionally biased region" description="Basic and acidic residues" evidence="1">
    <location>
        <begin position="375"/>
        <end position="401"/>
    </location>
</feature>
<comment type="caution">
    <text evidence="2">The sequence shown here is derived from an EMBL/GenBank/DDBJ whole genome shotgun (WGS) entry which is preliminary data.</text>
</comment>
<feature type="compositionally biased region" description="Basic and acidic residues" evidence="1">
    <location>
        <begin position="187"/>
        <end position="208"/>
    </location>
</feature>
<feature type="compositionally biased region" description="Low complexity" evidence="1">
    <location>
        <begin position="516"/>
        <end position="526"/>
    </location>
</feature>
<feature type="region of interest" description="Disordered" evidence="1">
    <location>
        <begin position="596"/>
        <end position="621"/>
    </location>
</feature>
<feature type="compositionally biased region" description="Basic and acidic residues" evidence="1">
    <location>
        <begin position="269"/>
        <end position="278"/>
    </location>
</feature>
<dbReference type="Proteomes" id="UP001146793">
    <property type="component" value="Unassembled WGS sequence"/>
</dbReference>